<gene>
    <name evidence="2" type="ORF">N7Z68_15930</name>
</gene>
<proteinExistence type="predicted"/>
<dbReference type="Proteomes" id="UP001148125">
    <property type="component" value="Unassembled WGS sequence"/>
</dbReference>
<protein>
    <submittedName>
        <fullName evidence="2">YfhE family protein</fullName>
    </submittedName>
</protein>
<dbReference type="InterPro" id="IPR025437">
    <property type="entry name" value="YfhE-like"/>
</dbReference>
<name>A0ABT5VHG1_9BACI</name>
<evidence type="ECO:0000313" key="2">
    <source>
        <dbReference type="EMBL" id="MDE5414849.1"/>
    </source>
</evidence>
<feature type="region of interest" description="Disordered" evidence="1">
    <location>
        <begin position="1"/>
        <end position="36"/>
    </location>
</feature>
<feature type="compositionally biased region" description="Basic and acidic residues" evidence="1">
    <location>
        <begin position="1"/>
        <end position="13"/>
    </location>
</feature>
<evidence type="ECO:0000313" key="3">
    <source>
        <dbReference type="Proteomes" id="UP001148125"/>
    </source>
</evidence>
<accession>A0ABT5VHG1</accession>
<dbReference type="EMBL" id="JAOTPO010000011">
    <property type="protein sequence ID" value="MDE5414849.1"/>
    <property type="molecule type" value="Genomic_DNA"/>
</dbReference>
<reference evidence="2" key="1">
    <citation type="submission" date="2024-05" db="EMBL/GenBank/DDBJ databases">
        <title>Alkalihalobacillus sp. strain MEB203 novel alkaliphilic bacterium from Lonar Lake, India.</title>
        <authorList>
            <person name="Joshi A."/>
            <person name="Thite S."/>
            <person name="Mengade P."/>
        </authorList>
    </citation>
    <scope>NUCLEOTIDE SEQUENCE</scope>
    <source>
        <strain evidence="2">MEB 203</strain>
    </source>
</reference>
<organism evidence="2 3">
    <name type="scientific">Alkalihalobacterium chitinilyticum</name>
    <dbReference type="NCBI Taxonomy" id="2980103"/>
    <lineage>
        <taxon>Bacteria</taxon>
        <taxon>Bacillati</taxon>
        <taxon>Bacillota</taxon>
        <taxon>Bacilli</taxon>
        <taxon>Bacillales</taxon>
        <taxon>Bacillaceae</taxon>
        <taxon>Alkalihalobacterium</taxon>
    </lineage>
</organism>
<dbReference type="RefSeq" id="WP_275119455.1">
    <property type="nucleotide sequence ID" value="NZ_JAOTPO010000011.1"/>
</dbReference>
<keyword evidence="3" id="KW-1185">Reference proteome</keyword>
<comment type="caution">
    <text evidence="2">The sequence shown here is derived from an EMBL/GenBank/DDBJ whole genome shotgun (WGS) entry which is preliminary data.</text>
</comment>
<evidence type="ECO:0000256" key="1">
    <source>
        <dbReference type="SAM" id="MobiDB-lite"/>
    </source>
</evidence>
<sequence length="36" mass="4404">MEKKKRRDQQERHTLKKAQQVTYQSDFKAADRAARR</sequence>
<dbReference type="Pfam" id="PF14152">
    <property type="entry name" value="YfhE"/>
    <property type="match status" value="1"/>
</dbReference>